<keyword evidence="3" id="KW-1185">Reference proteome</keyword>
<dbReference type="KEGG" id="dwd:DSCW_28680"/>
<dbReference type="PROSITE" id="PS50206">
    <property type="entry name" value="RHODANESE_3"/>
    <property type="match status" value="1"/>
</dbReference>
<dbReference type="InterPro" id="IPR001763">
    <property type="entry name" value="Rhodanese-like_dom"/>
</dbReference>
<dbReference type="InterPro" id="IPR050229">
    <property type="entry name" value="GlpE_sulfurtransferase"/>
</dbReference>
<dbReference type="SUPFAM" id="SSF52821">
    <property type="entry name" value="Rhodanese/Cell cycle control phosphatase"/>
    <property type="match status" value="1"/>
</dbReference>
<reference evidence="2 3" key="1">
    <citation type="submission" date="2019-11" db="EMBL/GenBank/DDBJ databases">
        <title>Comparative genomics of hydrocarbon-degrading Desulfosarcina strains.</title>
        <authorList>
            <person name="Watanabe M."/>
            <person name="Kojima H."/>
            <person name="Fukui M."/>
        </authorList>
    </citation>
    <scope>NUCLEOTIDE SEQUENCE [LARGE SCALE GENOMIC DNA]</scope>
    <source>
        <strain evidence="2 3">PP31</strain>
    </source>
</reference>
<dbReference type="Gene3D" id="3.40.250.10">
    <property type="entry name" value="Rhodanese-like domain"/>
    <property type="match status" value="1"/>
</dbReference>
<accession>A0A5K7Z6Y2</accession>
<organism evidence="2 3">
    <name type="scientific">Desulfosarcina widdelii</name>
    <dbReference type="NCBI Taxonomy" id="947919"/>
    <lineage>
        <taxon>Bacteria</taxon>
        <taxon>Pseudomonadati</taxon>
        <taxon>Thermodesulfobacteriota</taxon>
        <taxon>Desulfobacteria</taxon>
        <taxon>Desulfobacterales</taxon>
        <taxon>Desulfosarcinaceae</taxon>
        <taxon>Desulfosarcina</taxon>
    </lineage>
</organism>
<evidence type="ECO:0000313" key="3">
    <source>
        <dbReference type="Proteomes" id="UP000427769"/>
    </source>
</evidence>
<dbReference type="RefSeq" id="WP_170302287.1">
    <property type="nucleotide sequence ID" value="NZ_AP021875.1"/>
</dbReference>
<evidence type="ECO:0000259" key="1">
    <source>
        <dbReference type="PROSITE" id="PS50206"/>
    </source>
</evidence>
<dbReference type="SMART" id="SM00450">
    <property type="entry name" value="RHOD"/>
    <property type="match status" value="1"/>
</dbReference>
<dbReference type="Proteomes" id="UP000427769">
    <property type="component" value="Chromosome"/>
</dbReference>
<sequence length="159" mass="17456">MTIKQTIKEATILILAAVGIAIAIHIIRPDRIAPVVDRSNGGDVQTIQQTLGVREISVEEARHLFKEEGVLFADSRHRADYEAGHIQGAVNLNVTEPDAWLPDFIPATDPATRIVTYCDGESCPLAEELAELLVLNGFENVGYLKNGLTRWRESGLPVE</sequence>
<dbReference type="AlphaFoldDB" id="A0A5K7Z6Y2"/>
<evidence type="ECO:0000313" key="2">
    <source>
        <dbReference type="EMBL" id="BBO75451.1"/>
    </source>
</evidence>
<dbReference type="Pfam" id="PF00581">
    <property type="entry name" value="Rhodanese"/>
    <property type="match status" value="1"/>
</dbReference>
<proteinExistence type="predicted"/>
<dbReference type="CDD" id="cd00158">
    <property type="entry name" value="RHOD"/>
    <property type="match status" value="1"/>
</dbReference>
<dbReference type="PANTHER" id="PTHR43031:SF7">
    <property type="entry name" value="NITRIC OXIDE REDUCTASE FLRD-NAD(+) REDUCTASE"/>
    <property type="match status" value="1"/>
</dbReference>
<gene>
    <name evidence="2" type="ORF">DSCW_28680</name>
</gene>
<name>A0A5K7Z6Y2_9BACT</name>
<dbReference type="InterPro" id="IPR036873">
    <property type="entry name" value="Rhodanese-like_dom_sf"/>
</dbReference>
<feature type="domain" description="Rhodanese" evidence="1">
    <location>
        <begin position="66"/>
        <end position="159"/>
    </location>
</feature>
<dbReference type="EMBL" id="AP021875">
    <property type="protein sequence ID" value="BBO75451.1"/>
    <property type="molecule type" value="Genomic_DNA"/>
</dbReference>
<dbReference type="PANTHER" id="PTHR43031">
    <property type="entry name" value="FAD-DEPENDENT OXIDOREDUCTASE"/>
    <property type="match status" value="1"/>
</dbReference>
<protein>
    <recommendedName>
        <fullName evidence="1">Rhodanese domain-containing protein</fullName>
    </recommendedName>
</protein>